<evidence type="ECO:0000313" key="5">
    <source>
        <dbReference type="EMBL" id="CAE8604173.1"/>
    </source>
</evidence>
<keyword evidence="6" id="KW-1185">Reference proteome</keyword>
<dbReference type="InterPro" id="IPR032942">
    <property type="entry name" value="BPI/LBP/Plunc"/>
</dbReference>
<name>A0A813EYR2_POLGL</name>
<dbReference type="OMA" id="WKARKRF"/>
<dbReference type="SMART" id="SM00329">
    <property type="entry name" value="BPI2"/>
    <property type="match status" value="1"/>
</dbReference>
<dbReference type="Gene3D" id="3.15.10.10">
    <property type="entry name" value="Bactericidal permeability-increasing protein, domain 1"/>
    <property type="match status" value="1"/>
</dbReference>
<accession>A0A813EYR2</accession>
<evidence type="ECO:0000259" key="4">
    <source>
        <dbReference type="SMART" id="SM00329"/>
    </source>
</evidence>
<dbReference type="AlphaFoldDB" id="A0A813EYR2"/>
<dbReference type="Pfam" id="PF02886">
    <property type="entry name" value="LBP_BPI_CETP_C"/>
    <property type="match status" value="1"/>
</dbReference>
<dbReference type="EMBL" id="CAJNNV010016106">
    <property type="protein sequence ID" value="CAE8604173.1"/>
    <property type="molecule type" value="Genomic_DNA"/>
</dbReference>
<evidence type="ECO:0008006" key="7">
    <source>
        <dbReference type="Google" id="ProtNLM"/>
    </source>
</evidence>
<evidence type="ECO:0000256" key="2">
    <source>
        <dbReference type="ARBA" id="ARBA00023157"/>
    </source>
</evidence>
<dbReference type="Proteomes" id="UP000654075">
    <property type="component" value="Unassembled WGS sequence"/>
</dbReference>
<dbReference type="PANTHER" id="PTHR10504">
    <property type="entry name" value="BACTERICIDAL PERMEABILITY-INCREASING BPI PROTEIN-RELATED"/>
    <property type="match status" value="1"/>
</dbReference>
<evidence type="ECO:0000313" key="6">
    <source>
        <dbReference type="Proteomes" id="UP000654075"/>
    </source>
</evidence>
<feature type="domain" description="Lipid-binding serum glycoprotein C-terminal" evidence="4">
    <location>
        <begin position="376"/>
        <end position="582"/>
    </location>
</feature>
<evidence type="ECO:0000256" key="1">
    <source>
        <dbReference type="ARBA" id="ARBA00007292"/>
    </source>
</evidence>
<gene>
    <name evidence="5" type="ORF">PGLA1383_LOCUS22355</name>
</gene>
<evidence type="ECO:0000259" key="3">
    <source>
        <dbReference type="SMART" id="SM00328"/>
    </source>
</evidence>
<dbReference type="SUPFAM" id="SSF55394">
    <property type="entry name" value="Bactericidal permeability-increasing protein, BPI"/>
    <property type="match status" value="2"/>
</dbReference>
<feature type="domain" description="Lipid-binding serum glycoprotein N-terminal" evidence="3">
    <location>
        <begin position="134"/>
        <end position="357"/>
    </location>
</feature>
<proteinExistence type="inferred from homology"/>
<dbReference type="SMART" id="SM00328">
    <property type="entry name" value="BPI1"/>
    <property type="match status" value="1"/>
</dbReference>
<dbReference type="InterPro" id="IPR017942">
    <property type="entry name" value="Lipid-bd_serum_glycop_N"/>
</dbReference>
<dbReference type="GO" id="GO:0005615">
    <property type="term" value="C:extracellular space"/>
    <property type="evidence" value="ECO:0007669"/>
    <property type="project" value="TreeGrafter"/>
</dbReference>
<comment type="caution">
    <text evidence="5">The sequence shown here is derived from an EMBL/GenBank/DDBJ whole genome shotgun (WGS) entry which is preliminary data.</text>
</comment>
<dbReference type="Pfam" id="PF01273">
    <property type="entry name" value="LBP_BPI_CETP"/>
    <property type="match status" value="1"/>
</dbReference>
<comment type="similarity">
    <text evidence="1">Belongs to the BPI/LBP/Plunc superfamily. BPI/LBP family.</text>
</comment>
<dbReference type="PANTHER" id="PTHR10504:SF131">
    <property type="entry name" value="BPI2 DOMAIN-CONTAINING PROTEIN"/>
    <property type="match status" value="1"/>
</dbReference>
<protein>
    <recommendedName>
        <fullName evidence="7">Lipid-binding serum glycoprotein C-terminal domain-containing protein</fullName>
    </recommendedName>
</protein>
<dbReference type="InterPro" id="IPR001124">
    <property type="entry name" value="Lipid-bd_serum_glycop_C"/>
</dbReference>
<keyword evidence="2" id="KW-1015">Disulfide bond</keyword>
<sequence>MSSPLTVCKAGKLRPTLLALGGSFADARDSSQAALAADDECVKVGADAECAWSALQYSGRAAHSGSTAAVATTATDADTAATASAAGLAGLVGSELPGALLEPQVEPSRVPDHWLLRESVPTSTSQVPGARAWVSQKAIDYLSQCMLPAFFAGLSEMQFHDLDGSYSGVQYNLRNISVVSSRLENSSLSFVENSGLHLCLEGISGEVRMDWHLTSPFGFFKSKGTAEASVKGRGCGLLELGASESGHPTVSLSDLRIKLKLGEIHFSKSKLSWFYNSAAFIFKSYLSDVLTTAVSERIQNTILKNLAPRLARMKLAVELPISKANDTFALDLSLLSLQAKSDKLEAQVSGRVQQSSRPDLGYPAAPGTIPDIPEKLINHNMLSLSMTEWIVDSVFWLLYQNGLLAYTVQPDDIPENVFGLKLTTGSMKFLIPGLASAYASDHNMTVTAAVSVPPTLAFSDGFMAIEAPMTFDFNVVLPGAGSAFACALNATVRARSHVWVQPGSPQVLRSNLTIISASSLKQGRSEVGDIDLVFASQLLAIVQPAAEKALNVALKSGAPMVAYAGFSLVNTRIVVADGSLDAFSDFDFDSATASYF</sequence>
<organism evidence="5 6">
    <name type="scientific">Polarella glacialis</name>
    <name type="common">Dinoflagellate</name>
    <dbReference type="NCBI Taxonomy" id="89957"/>
    <lineage>
        <taxon>Eukaryota</taxon>
        <taxon>Sar</taxon>
        <taxon>Alveolata</taxon>
        <taxon>Dinophyceae</taxon>
        <taxon>Suessiales</taxon>
        <taxon>Suessiaceae</taxon>
        <taxon>Polarella</taxon>
    </lineage>
</organism>
<reference evidence="5" key="1">
    <citation type="submission" date="2021-02" db="EMBL/GenBank/DDBJ databases">
        <authorList>
            <person name="Dougan E. K."/>
            <person name="Rhodes N."/>
            <person name="Thang M."/>
            <person name="Chan C."/>
        </authorList>
    </citation>
    <scope>NUCLEOTIDE SEQUENCE</scope>
</reference>
<dbReference type="InterPro" id="IPR017943">
    <property type="entry name" value="Bactericidal_perm-incr_a/b_dom"/>
</dbReference>
<dbReference type="OrthoDB" id="10255543at2759"/>
<dbReference type="GO" id="GO:0008289">
    <property type="term" value="F:lipid binding"/>
    <property type="evidence" value="ECO:0007669"/>
    <property type="project" value="InterPro"/>
</dbReference>
<dbReference type="Gene3D" id="3.15.20.10">
    <property type="entry name" value="Bactericidal permeability-increasing protein, domain 2"/>
    <property type="match status" value="1"/>
</dbReference>